<feature type="signal peptide" evidence="3">
    <location>
        <begin position="1"/>
        <end position="21"/>
    </location>
</feature>
<keyword evidence="3" id="KW-0732">Signal</keyword>
<feature type="domain" description="FlgD/Vpr Ig-like" evidence="4">
    <location>
        <begin position="1476"/>
        <end position="1531"/>
    </location>
</feature>
<organism evidence="5 6">
    <name type="scientific">Candidatus Edwardsbacteria bacterium GWF2_54_11</name>
    <dbReference type="NCBI Taxonomy" id="1817851"/>
    <lineage>
        <taxon>Bacteria</taxon>
        <taxon>Candidatus Edwardsiibacteriota</taxon>
    </lineage>
</organism>
<feature type="repeat" description="NHL" evidence="2">
    <location>
        <begin position="1256"/>
        <end position="1298"/>
    </location>
</feature>
<evidence type="ECO:0000313" key="5">
    <source>
        <dbReference type="EMBL" id="OGF14129.1"/>
    </source>
</evidence>
<feature type="repeat" description="NHL" evidence="2">
    <location>
        <begin position="1222"/>
        <end position="1252"/>
    </location>
</feature>
<evidence type="ECO:0000256" key="2">
    <source>
        <dbReference type="PROSITE-ProRule" id="PRU00504"/>
    </source>
</evidence>
<dbReference type="CDD" id="cd05819">
    <property type="entry name" value="NHL"/>
    <property type="match status" value="1"/>
</dbReference>
<dbReference type="PANTHER" id="PTHR24104:SF25">
    <property type="entry name" value="PROTEIN LIN-41"/>
    <property type="match status" value="1"/>
</dbReference>
<evidence type="ECO:0000256" key="1">
    <source>
        <dbReference type="ARBA" id="ARBA00022737"/>
    </source>
</evidence>
<keyword evidence="1" id="KW-0677">Repeat</keyword>
<proteinExistence type="predicted"/>
<evidence type="ECO:0000259" key="4">
    <source>
        <dbReference type="Pfam" id="PF13860"/>
    </source>
</evidence>
<feature type="repeat" description="NHL" evidence="2">
    <location>
        <begin position="1299"/>
        <end position="1343"/>
    </location>
</feature>
<dbReference type="Proteomes" id="UP000177230">
    <property type="component" value="Unassembled WGS sequence"/>
</dbReference>
<evidence type="ECO:0000256" key="3">
    <source>
        <dbReference type="SAM" id="SignalP"/>
    </source>
</evidence>
<dbReference type="SUPFAM" id="SSF101898">
    <property type="entry name" value="NHL repeat"/>
    <property type="match status" value="1"/>
</dbReference>
<dbReference type="Pfam" id="PF01436">
    <property type="entry name" value="NHL"/>
    <property type="match status" value="1"/>
</dbReference>
<dbReference type="Gene3D" id="2.120.10.30">
    <property type="entry name" value="TolB, C-terminal domain"/>
    <property type="match status" value="2"/>
</dbReference>
<dbReference type="EMBL" id="MFFM01000009">
    <property type="protein sequence ID" value="OGF14129.1"/>
    <property type="molecule type" value="Genomic_DNA"/>
</dbReference>
<dbReference type="PANTHER" id="PTHR24104">
    <property type="entry name" value="E3 UBIQUITIN-PROTEIN LIGASE NHLRC1-RELATED"/>
    <property type="match status" value="1"/>
</dbReference>
<dbReference type="PROSITE" id="PS51125">
    <property type="entry name" value="NHL"/>
    <property type="match status" value="5"/>
</dbReference>
<protein>
    <recommendedName>
        <fullName evidence="4">FlgD/Vpr Ig-like domain-containing protein</fullName>
    </recommendedName>
</protein>
<name>A0A1F5RI79_9BACT</name>
<accession>A0A1F5RI79</accession>
<dbReference type="InterPro" id="IPR050952">
    <property type="entry name" value="TRIM-NHL_E3_ligases"/>
</dbReference>
<evidence type="ECO:0000313" key="6">
    <source>
        <dbReference type="Proteomes" id="UP000177230"/>
    </source>
</evidence>
<dbReference type="InterPro" id="IPR001258">
    <property type="entry name" value="NHL_repeat"/>
</dbReference>
<reference evidence="5 6" key="1">
    <citation type="journal article" date="2016" name="Nat. Commun.">
        <title>Thousands of microbial genomes shed light on interconnected biogeochemical processes in an aquifer system.</title>
        <authorList>
            <person name="Anantharaman K."/>
            <person name="Brown C.T."/>
            <person name="Hug L.A."/>
            <person name="Sharon I."/>
            <person name="Castelle C.J."/>
            <person name="Probst A.J."/>
            <person name="Thomas B.C."/>
            <person name="Singh A."/>
            <person name="Wilkins M.J."/>
            <person name="Karaoz U."/>
            <person name="Brodie E.L."/>
            <person name="Williams K.H."/>
            <person name="Hubbard S.S."/>
            <person name="Banfield J.F."/>
        </authorList>
    </citation>
    <scope>NUCLEOTIDE SEQUENCE [LARGE SCALE GENOMIC DNA]</scope>
</reference>
<dbReference type="InterPro" id="IPR026444">
    <property type="entry name" value="Secre_tail"/>
</dbReference>
<dbReference type="Gene3D" id="2.60.40.4070">
    <property type="match status" value="1"/>
</dbReference>
<feature type="repeat" description="NHL" evidence="2">
    <location>
        <begin position="1390"/>
        <end position="1434"/>
    </location>
</feature>
<gene>
    <name evidence="5" type="ORF">A2024_06290</name>
</gene>
<dbReference type="NCBIfam" id="TIGR04183">
    <property type="entry name" value="Por_Secre_tail"/>
    <property type="match status" value="1"/>
</dbReference>
<dbReference type="InterPro" id="IPR011042">
    <property type="entry name" value="6-blade_b-propeller_TolB-like"/>
</dbReference>
<feature type="chain" id="PRO_5009520858" description="FlgD/Vpr Ig-like domain-containing protein" evidence="3">
    <location>
        <begin position="22"/>
        <end position="1546"/>
    </location>
</feature>
<feature type="repeat" description="NHL" evidence="2">
    <location>
        <begin position="1351"/>
        <end position="1386"/>
    </location>
</feature>
<sequence length="1546" mass="172357">MKIRSLLILAIAVLWPLTATAQINFPIGVWSGWVDNDKAETVYRGADTCGINIINLCAAPEELQNRLSLLKSIGQKAMITAAWAGAGDSSVTRHNLMRLSGGVYRRQEDNNTYYGRADRTGYYKRFWLPEPDSQLLTRVGHYDGNAWACTTADTGYALFWDAESSAWHPNSSDYVKYRNHNCREPWQNMPWYYESERSYTVRFGLKYVGTNDGQPVCRIGVVSINEYLPIRRSDSVMVTLTTDSFPGSNIYKAFNVKFTRSRTDSTQWRDFVVYTYGSKDLYVDYVQVQDAVYDSLASQEYDIPIANIANTYSGLTAPNREAVFRYYLSDEPFRSQFESTRLMLRRLEQSAQDNGTATGMAQVAPCEPGSYGEDTAIYYDYINATSPTELSINLLPVFGNGVSLPQTRTPVDSGFGLQKQFDTMTVALAAAKHAAANAGIPLWVQTQSFGDYKVNPDSSLDTTILGEGVWRIPTPRELSCLVNLSLCYGATGIYYYVYVDGQVEYAAGGQQWYQMGLADHTGAHREPQWSAVKNLNTQIKTLAPGLLNLAWENAYRSVAPTGSFITAISDSFVQVGLFHAKENASDKYFYLVNRHCLPTDTLTVTVNVSNAEPFFICDVLTGQAVSLQLAAGTYVPFSYKLQPGEGRLFRIVPFTAQIKINQNATYTNFRFIQVDDPASSSLHSVDSVQITQKYYTKTVEDTSARPDFGTYFWETNTSAWLPYSTSFIQYLANSLNNNSNIFDLQFKIGGGKILTPKYSSQIFFNDVSPVNGAITINNNANYANTQTLNVKLSGTDLFPGLSQMRFAEAPFGNNSGYVNLVKNGCFEDTTDWIKQAANLDSGYAVISRSSVLGVPNYEDYGNYIAQEVPMPEAGQLVRLKADLYGKIDEIPAIQVYGIYNDTLEPRIKYYLNKNIYDAEFLFAGNTVLNDTFTFIPPTDGAIAKMMVLIGYPGIMAVQVPALATSIPPQPVILHSNIYVDNICLEPVELKTGAQPDAIPPIGSYIYDGWDYADTNYSLNCQLSDSDGTKRVYMQLSDLAGNISLCPGWSDDIVLDMTKPLVGVTSPVNMSYVNGTISIRGHAWDLHFANWVLEFKKNNTETWGQLSSGITPIHYKFPQTLCLWNTETISDGLYLLRQTGYDLAGNCKAETVYVYVANNTLPREAITADFALFNSLPVDGTVDAFGNIYATDTQDDKIWKFSPDGDSLLCFGYKYTCTDTLGLNHPKGIAVDDSGYIWITDCYQSKVKKYDGQGNYINTIGQHGNKAGEFNQPTGIAVKDSYIYVSDHLNNRVQVFNKAGGFVRQFGDNILKQPAGIAIREDGDGYLIYVSDSKNYRVAIFDTLGNMVDSLGAGLDLREPWDICFDYNNNLYIADVYNNRVVQLDAWGNKLLTFGIQGQEAGEFKLPQGLAISPDGKYVYVIDTHNDRIQRFKMFIDIGTGGPQLVGQRKKALMPLTYILGQSYPNPWKQTTSINYQIANAGNVSLKVYNTLGQVVKTMVNQNHLPGYYSVKWDGKDDNDRKVSSGIYFYRIVSGEFSDTKKMIVLK</sequence>
<dbReference type="Gene3D" id="3.20.20.80">
    <property type="entry name" value="Glycosidases"/>
    <property type="match status" value="1"/>
</dbReference>
<dbReference type="InterPro" id="IPR025965">
    <property type="entry name" value="FlgD/Vpr_Ig-like"/>
</dbReference>
<dbReference type="Pfam" id="PF13860">
    <property type="entry name" value="FlgD_ig"/>
    <property type="match status" value="1"/>
</dbReference>
<comment type="caution">
    <text evidence="5">The sequence shown here is derived from an EMBL/GenBank/DDBJ whole genome shotgun (WGS) entry which is preliminary data.</text>
</comment>